<feature type="domain" description="GST C-terminal" evidence="4">
    <location>
        <begin position="85"/>
        <end position="204"/>
    </location>
</feature>
<comment type="subcellular location">
    <subcellularLocation>
        <location evidence="1">Cytoplasm</location>
    </subcellularLocation>
</comment>
<dbReference type="AlphaFoldDB" id="A0AAV8UTF5"/>
<evidence type="ECO:0008006" key="7">
    <source>
        <dbReference type="Google" id="ProtNLM"/>
    </source>
</evidence>
<dbReference type="PANTHER" id="PTHR43917:SF8">
    <property type="entry name" value="GH16740P-RELATED"/>
    <property type="match status" value="1"/>
</dbReference>
<dbReference type="InterPro" id="IPR040079">
    <property type="entry name" value="Glutathione_S-Trfase"/>
</dbReference>
<dbReference type="SUPFAM" id="SSF47616">
    <property type="entry name" value="GST C-terminal domain-like"/>
    <property type="match status" value="1"/>
</dbReference>
<dbReference type="Gene3D" id="3.40.30.10">
    <property type="entry name" value="Glutaredoxin"/>
    <property type="match status" value="1"/>
</dbReference>
<proteinExistence type="predicted"/>
<comment type="caution">
    <text evidence="5">The sequence shown here is derived from an EMBL/GenBank/DDBJ whole genome shotgun (WGS) entry which is preliminary data.</text>
</comment>
<keyword evidence="6" id="KW-1185">Reference proteome</keyword>
<dbReference type="InterPro" id="IPR051369">
    <property type="entry name" value="GST_Theta"/>
</dbReference>
<keyword evidence="2" id="KW-0963">Cytoplasm</keyword>
<dbReference type="SUPFAM" id="SSF52833">
    <property type="entry name" value="Thioredoxin-like"/>
    <property type="match status" value="1"/>
</dbReference>
<dbReference type="InterPro" id="IPR004045">
    <property type="entry name" value="Glutathione_S-Trfase_N"/>
</dbReference>
<protein>
    <recommendedName>
        <fullName evidence="7">Glutathione transferase</fullName>
    </recommendedName>
</protein>
<sequence>MIVYGSPLSQPTRAVRILLASNNIDYEFRKVNLREVENKSEWFLKLNPNGLVPVIDDDGFILSEAAAIMAYVCESRNLHAIYPPDTRKRALVNQWLHWAHSNSRLGTRVVLSEKLLNRKARPGEMESFAGALHVLDDHLSARNYLVDELSIADLFVCVDLDQTHIANIYDFSEFPNVLGWLSRLAALNGYDELLDPLRHVSTRFARGAVKL</sequence>
<gene>
    <name evidence="5" type="ORF">NDN08_002346</name>
</gene>
<dbReference type="SFLD" id="SFLDS00019">
    <property type="entry name" value="Glutathione_Transferase_(cytos"/>
    <property type="match status" value="1"/>
</dbReference>
<evidence type="ECO:0000256" key="2">
    <source>
        <dbReference type="ARBA" id="ARBA00022490"/>
    </source>
</evidence>
<dbReference type="EMBL" id="JAMWBK010000004">
    <property type="protein sequence ID" value="KAJ8905841.1"/>
    <property type="molecule type" value="Genomic_DNA"/>
</dbReference>
<evidence type="ECO:0000313" key="6">
    <source>
        <dbReference type="Proteomes" id="UP001157974"/>
    </source>
</evidence>
<feature type="domain" description="GST N-terminal" evidence="3">
    <location>
        <begin position="1"/>
        <end position="80"/>
    </location>
</feature>
<evidence type="ECO:0000256" key="1">
    <source>
        <dbReference type="ARBA" id="ARBA00004496"/>
    </source>
</evidence>
<dbReference type="PANTHER" id="PTHR43917">
    <property type="match status" value="1"/>
</dbReference>
<dbReference type="Gene3D" id="1.20.1050.10">
    <property type="match status" value="1"/>
</dbReference>
<reference evidence="5 6" key="1">
    <citation type="journal article" date="2023" name="Nat. Commun.">
        <title>Origin of minicircular mitochondrial genomes in red algae.</title>
        <authorList>
            <person name="Lee Y."/>
            <person name="Cho C.H."/>
            <person name="Lee Y.M."/>
            <person name="Park S.I."/>
            <person name="Yang J.H."/>
            <person name="West J.A."/>
            <person name="Bhattacharya D."/>
            <person name="Yoon H.S."/>
        </authorList>
    </citation>
    <scope>NUCLEOTIDE SEQUENCE [LARGE SCALE GENOMIC DNA]</scope>
    <source>
        <strain evidence="5 6">CCMP1338</strain>
        <tissue evidence="5">Whole cell</tissue>
    </source>
</reference>
<evidence type="ECO:0000259" key="4">
    <source>
        <dbReference type="PROSITE" id="PS50405"/>
    </source>
</evidence>
<dbReference type="PROSITE" id="PS50405">
    <property type="entry name" value="GST_CTER"/>
    <property type="match status" value="1"/>
</dbReference>
<dbReference type="InterPro" id="IPR036282">
    <property type="entry name" value="Glutathione-S-Trfase_C_sf"/>
</dbReference>
<accession>A0AAV8UTF5</accession>
<evidence type="ECO:0000313" key="5">
    <source>
        <dbReference type="EMBL" id="KAJ8905841.1"/>
    </source>
</evidence>
<dbReference type="SFLD" id="SFLDG00358">
    <property type="entry name" value="Main_(cytGST)"/>
    <property type="match status" value="1"/>
</dbReference>
<dbReference type="PROSITE" id="PS50404">
    <property type="entry name" value="GST_NTER"/>
    <property type="match status" value="1"/>
</dbReference>
<dbReference type="GO" id="GO:0005737">
    <property type="term" value="C:cytoplasm"/>
    <property type="evidence" value="ECO:0007669"/>
    <property type="project" value="UniProtKB-SubCell"/>
</dbReference>
<dbReference type="Pfam" id="PF13417">
    <property type="entry name" value="GST_N_3"/>
    <property type="match status" value="1"/>
</dbReference>
<evidence type="ECO:0000259" key="3">
    <source>
        <dbReference type="PROSITE" id="PS50404"/>
    </source>
</evidence>
<name>A0AAV8UTF5_9RHOD</name>
<dbReference type="InterPro" id="IPR036249">
    <property type="entry name" value="Thioredoxin-like_sf"/>
</dbReference>
<dbReference type="InterPro" id="IPR010987">
    <property type="entry name" value="Glutathione-S-Trfase_C-like"/>
</dbReference>
<dbReference type="Proteomes" id="UP001157974">
    <property type="component" value="Unassembled WGS sequence"/>
</dbReference>
<organism evidence="5 6">
    <name type="scientific">Rhodosorus marinus</name>
    <dbReference type="NCBI Taxonomy" id="101924"/>
    <lineage>
        <taxon>Eukaryota</taxon>
        <taxon>Rhodophyta</taxon>
        <taxon>Stylonematophyceae</taxon>
        <taxon>Stylonematales</taxon>
        <taxon>Stylonemataceae</taxon>
        <taxon>Rhodosorus</taxon>
    </lineage>
</organism>